<dbReference type="PANTHER" id="PTHR24399">
    <property type="entry name" value="ZINC FINGER AND BTB DOMAIN-CONTAINING"/>
    <property type="match status" value="1"/>
</dbReference>
<dbReference type="GO" id="GO:0040029">
    <property type="term" value="P:epigenetic regulation of gene expression"/>
    <property type="evidence" value="ECO:0007669"/>
    <property type="project" value="UniProtKB-ARBA"/>
</dbReference>
<dbReference type="FunFam" id="3.30.160.60:FF:002343">
    <property type="entry name" value="Zinc finger protein 33A"/>
    <property type="match status" value="1"/>
</dbReference>
<dbReference type="SUPFAM" id="SSF57667">
    <property type="entry name" value="beta-beta-alpha zinc fingers"/>
    <property type="match status" value="5"/>
</dbReference>
<feature type="domain" description="C2H2-type" evidence="17">
    <location>
        <begin position="444"/>
        <end position="471"/>
    </location>
</feature>
<dbReference type="RefSeq" id="XP_030749882.1">
    <property type="nucleotide sequence ID" value="XM_030894022.1"/>
</dbReference>
<protein>
    <submittedName>
        <fullName evidence="20">Zinc finger protein 665-like</fullName>
    </submittedName>
</protein>
<evidence type="ECO:0000256" key="14">
    <source>
        <dbReference type="PROSITE-ProRule" id="PRU00042"/>
    </source>
</evidence>
<dbReference type="Pfam" id="PF07776">
    <property type="entry name" value="zf-AD"/>
    <property type="match status" value="1"/>
</dbReference>
<keyword evidence="8 15" id="KW-0862">Zinc</keyword>
<feature type="domain" description="C2H2-type" evidence="17">
    <location>
        <begin position="253"/>
        <end position="281"/>
    </location>
</feature>
<dbReference type="PROSITE" id="PS50157">
    <property type="entry name" value="ZINC_FINGER_C2H2_2"/>
    <property type="match status" value="9"/>
</dbReference>
<evidence type="ECO:0000256" key="3">
    <source>
        <dbReference type="ARBA" id="ARBA00006991"/>
    </source>
</evidence>
<evidence type="ECO:0000256" key="2">
    <source>
        <dbReference type="ARBA" id="ARBA00004123"/>
    </source>
</evidence>
<comment type="subcellular location">
    <subcellularLocation>
        <location evidence="2">Nucleus</location>
    </subcellularLocation>
</comment>
<feature type="domain" description="C2H2-type" evidence="17">
    <location>
        <begin position="282"/>
        <end position="310"/>
    </location>
</feature>
<dbReference type="InterPro" id="IPR036236">
    <property type="entry name" value="Znf_C2H2_sf"/>
</dbReference>
<reference evidence="20" key="1">
    <citation type="submission" date="2025-08" db="UniProtKB">
        <authorList>
            <consortium name="RefSeq"/>
        </authorList>
    </citation>
    <scope>IDENTIFICATION</scope>
    <source>
        <tissue evidence="20">Gonads</tissue>
    </source>
</reference>
<dbReference type="AlphaFoldDB" id="A0A6J2XF37"/>
<keyword evidence="12" id="KW-0804">Transcription</keyword>
<feature type="domain" description="C2H2-type" evidence="17">
    <location>
        <begin position="415"/>
        <end position="443"/>
    </location>
</feature>
<dbReference type="GeneID" id="115877734"/>
<comment type="function">
    <text evidence="1">May be involved in transcriptional regulation.</text>
</comment>
<keyword evidence="10" id="KW-0805">Transcription regulation</keyword>
<evidence type="ECO:0000313" key="19">
    <source>
        <dbReference type="Proteomes" id="UP000504635"/>
    </source>
</evidence>
<evidence type="ECO:0000256" key="15">
    <source>
        <dbReference type="PROSITE-ProRule" id="PRU01263"/>
    </source>
</evidence>
<dbReference type="PANTHER" id="PTHR24399:SF23">
    <property type="entry name" value="C2H2-TYPE DOMAIN-CONTAINING PROTEIN"/>
    <property type="match status" value="1"/>
</dbReference>
<evidence type="ECO:0000256" key="12">
    <source>
        <dbReference type="ARBA" id="ARBA00023163"/>
    </source>
</evidence>
<keyword evidence="19" id="KW-1185">Reference proteome</keyword>
<evidence type="ECO:0000256" key="5">
    <source>
        <dbReference type="ARBA" id="ARBA00022723"/>
    </source>
</evidence>
<organism evidence="19 20">
    <name type="scientific">Sitophilus oryzae</name>
    <name type="common">Rice weevil</name>
    <name type="synonym">Curculio oryzae</name>
    <dbReference type="NCBI Taxonomy" id="7048"/>
    <lineage>
        <taxon>Eukaryota</taxon>
        <taxon>Metazoa</taxon>
        <taxon>Ecdysozoa</taxon>
        <taxon>Arthropoda</taxon>
        <taxon>Hexapoda</taxon>
        <taxon>Insecta</taxon>
        <taxon>Pterygota</taxon>
        <taxon>Neoptera</taxon>
        <taxon>Endopterygota</taxon>
        <taxon>Coleoptera</taxon>
        <taxon>Polyphaga</taxon>
        <taxon>Cucujiformia</taxon>
        <taxon>Curculionidae</taxon>
        <taxon>Dryophthorinae</taxon>
        <taxon>Sitophilus</taxon>
    </lineage>
</organism>
<dbReference type="FunFam" id="3.30.160.60:FF:000624">
    <property type="entry name" value="zinc finger protein 697"/>
    <property type="match status" value="1"/>
</dbReference>
<dbReference type="FunFam" id="3.30.160.60:FF:000226">
    <property type="entry name" value="Zinc finger protein 236 variant"/>
    <property type="match status" value="1"/>
</dbReference>
<feature type="region of interest" description="Disordered" evidence="16">
    <location>
        <begin position="151"/>
        <end position="170"/>
    </location>
</feature>
<dbReference type="KEGG" id="soy:115877734"/>
<dbReference type="OrthoDB" id="6077919at2759"/>
<feature type="compositionally biased region" description="Polar residues" evidence="16">
    <location>
        <begin position="151"/>
        <end position="168"/>
    </location>
</feature>
<gene>
    <name evidence="20" type="primary">LOC115877734</name>
</gene>
<evidence type="ECO:0000256" key="8">
    <source>
        <dbReference type="ARBA" id="ARBA00022833"/>
    </source>
</evidence>
<dbReference type="GO" id="GO:0008270">
    <property type="term" value="F:zinc ion binding"/>
    <property type="evidence" value="ECO:0007669"/>
    <property type="project" value="UniProtKB-UniRule"/>
</dbReference>
<evidence type="ECO:0000256" key="11">
    <source>
        <dbReference type="ARBA" id="ARBA00023125"/>
    </source>
</evidence>
<keyword evidence="4" id="KW-1017">Isopeptide bond</keyword>
<dbReference type="GO" id="GO:0003682">
    <property type="term" value="F:chromatin binding"/>
    <property type="evidence" value="ECO:0007669"/>
    <property type="project" value="UniProtKB-ARBA"/>
</dbReference>
<dbReference type="PROSITE" id="PS00028">
    <property type="entry name" value="ZINC_FINGER_C2H2_1"/>
    <property type="match status" value="9"/>
</dbReference>
<keyword evidence="9" id="KW-0832">Ubl conjugation</keyword>
<evidence type="ECO:0000259" key="17">
    <source>
        <dbReference type="PROSITE" id="PS50157"/>
    </source>
</evidence>
<keyword evidence="5 15" id="KW-0479">Metal-binding</keyword>
<evidence type="ECO:0000256" key="13">
    <source>
        <dbReference type="ARBA" id="ARBA00023242"/>
    </source>
</evidence>
<feature type="binding site" evidence="15">
    <location>
        <position position="70"/>
    </location>
    <ligand>
        <name>Zn(2+)</name>
        <dbReference type="ChEBI" id="CHEBI:29105"/>
    </ligand>
</feature>
<proteinExistence type="inferred from homology"/>
<comment type="similarity">
    <text evidence="3">Belongs to the krueppel C2H2-type zinc-finger protein family.</text>
</comment>
<feature type="domain" description="C2H2-type" evidence="17">
    <location>
        <begin position="359"/>
        <end position="386"/>
    </location>
</feature>
<dbReference type="Gene3D" id="3.30.160.60">
    <property type="entry name" value="Classic Zinc Finger"/>
    <property type="match status" value="8"/>
</dbReference>
<sequence>MNEKTEDILKLVSQNGMDKICRTCLQEVHNDYFDFEGYYNERKILEIYINVTSVEVNVEDLLPKKICTNCYNEVVKFDIFKTRALDSERTLEIVLLKLKEAQIQQYPSESNEVFYKQEDEWPTNNFFDNNSEDESADDLPLSTRLKLEQNNQNTILEHQNNVEYSSKPTLRKKRIKQLKHNDDNSNNPKKRKVQRRKDICKHCGKLILTYKMSSHLRTHTKEKPYSCEKCGICFSEKSNLNRHLKIHGQVKPHTCEICGKGFLRHSSLAIHLVAAHNKEKNVFCPTCGRPFKHQFFLNRHIVNMHSKKENVENEVNDLVTNGHKIEGQSPYQCPICGNFYRTRSSFKVHKLRHEVPKAYLCNICGNRYSTKAILKHHQMVHTGEKNYSCVLCGKKFRFYPSLKTHSLIHTGEKPLNCHICNKQFRQHAHLNTHIKGQHTADRPFKCTFCPKTFKQSCNLVVHTRIHTGETPYLCDICGRGFYDSSSLKKHKKAHILAKSEISDDWHKHEMEINEMGVKEIELTKLHNF</sequence>
<evidence type="ECO:0000256" key="7">
    <source>
        <dbReference type="ARBA" id="ARBA00022771"/>
    </source>
</evidence>
<dbReference type="Proteomes" id="UP000504635">
    <property type="component" value="Unplaced"/>
</dbReference>
<feature type="binding site" evidence="15">
    <location>
        <position position="21"/>
    </location>
    <ligand>
        <name>Zn(2+)</name>
        <dbReference type="ChEBI" id="CHEBI:29105"/>
    </ligand>
</feature>
<evidence type="ECO:0000256" key="6">
    <source>
        <dbReference type="ARBA" id="ARBA00022737"/>
    </source>
</evidence>
<feature type="domain" description="C2H2-type" evidence="17">
    <location>
        <begin position="472"/>
        <end position="499"/>
    </location>
</feature>
<keyword evidence="7 14" id="KW-0863">Zinc-finger</keyword>
<evidence type="ECO:0000256" key="16">
    <source>
        <dbReference type="SAM" id="MobiDB-lite"/>
    </source>
</evidence>
<accession>A0A6J2XF37</accession>
<keyword evidence="13" id="KW-0539">Nucleus</keyword>
<feature type="domain" description="C2H2-type" evidence="17">
    <location>
        <begin position="225"/>
        <end position="252"/>
    </location>
</feature>
<evidence type="ECO:0000256" key="4">
    <source>
        <dbReference type="ARBA" id="ARBA00022499"/>
    </source>
</evidence>
<dbReference type="InParanoid" id="A0A6J2XF37"/>
<dbReference type="SMART" id="SM00868">
    <property type="entry name" value="zf-AD"/>
    <property type="match status" value="1"/>
</dbReference>
<dbReference type="SMART" id="SM00355">
    <property type="entry name" value="ZnF_C2H2"/>
    <property type="match status" value="10"/>
</dbReference>
<evidence type="ECO:0000256" key="9">
    <source>
        <dbReference type="ARBA" id="ARBA00022843"/>
    </source>
</evidence>
<dbReference type="GO" id="GO:0000785">
    <property type="term" value="C:chromatin"/>
    <property type="evidence" value="ECO:0007669"/>
    <property type="project" value="UniProtKB-ARBA"/>
</dbReference>
<dbReference type="FunFam" id="3.30.160.60:FF:000100">
    <property type="entry name" value="Zinc finger 45-like"/>
    <property type="match status" value="1"/>
</dbReference>
<dbReference type="InterPro" id="IPR013087">
    <property type="entry name" value="Znf_C2H2_type"/>
</dbReference>
<evidence type="ECO:0000313" key="20">
    <source>
        <dbReference type="RefSeq" id="XP_030749882.1"/>
    </source>
</evidence>
<dbReference type="GO" id="GO:0048598">
    <property type="term" value="P:embryonic morphogenesis"/>
    <property type="evidence" value="ECO:0007669"/>
    <property type="project" value="UniProtKB-ARBA"/>
</dbReference>
<dbReference type="Gene3D" id="3.40.1800.20">
    <property type="match status" value="1"/>
</dbReference>
<evidence type="ECO:0000256" key="10">
    <source>
        <dbReference type="ARBA" id="ARBA00023015"/>
    </source>
</evidence>
<feature type="domain" description="C2H2-type" evidence="17">
    <location>
        <begin position="331"/>
        <end position="358"/>
    </location>
</feature>
<feature type="binding site" evidence="15">
    <location>
        <position position="67"/>
    </location>
    <ligand>
        <name>Zn(2+)</name>
        <dbReference type="ChEBI" id="CHEBI:29105"/>
    </ligand>
</feature>
<evidence type="ECO:0000256" key="1">
    <source>
        <dbReference type="ARBA" id="ARBA00003767"/>
    </source>
</evidence>
<dbReference type="GO" id="GO:0005654">
    <property type="term" value="C:nucleoplasm"/>
    <property type="evidence" value="ECO:0007669"/>
    <property type="project" value="TreeGrafter"/>
</dbReference>
<keyword evidence="11" id="KW-0238">DNA-binding</keyword>
<dbReference type="Pfam" id="PF00096">
    <property type="entry name" value="zf-C2H2"/>
    <property type="match status" value="6"/>
</dbReference>
<dbReference type="InterPro" id="IPR012934">
    <property type="entry name" value="Znf_AD"/>
</dbReference>
<name>A0A6J2XF37_SITOR</name>
<dbReference type="SUPFAM" id="SSF57716">
    <property type="entry name" value="Glucocorticoid receptor-like (DNA-binding domain)"/>
    <property type="match status" value="1"/>
</dbReference>
<feature type="domain" description="ZAD" evidence="18">
    <location>
        <begin position="19"/>
        <end position="94"/>
    </location>
</feature>
<dbReference type="GO" id="GO:0000978">
    <property type="term" value="F:RNA polymerase II cis-regulatory region sequence-specific DNA binding"/>
    <property type="evidence" value="ECO:0007669"/>
    <property type="project" value="TreeGrafter"/>
</dbReference>
<dbReference type="FunFam" id="3.30.160.60:FF:000690">
    <property type="entry name" value="Zinc finger protein 354C"/>
    <property type="match status" value="1"/>
</dbReference>
<dbReference type="GO" id="GO:0001227">
    <property type="term" value="F:DNA-binding transcription repressor activity, RNA polymerase II-specific"/>
    <property type="evidence" value="ECO:0007669"/>
    <property type="project" value="TreeGrafter"/>
</dbReference>
<dbReference type="FunFam" id="3.30.160.60:FF:000710">
    <property type="entry name" value="Zinc finger protein 768"/>
    <property type="match status" value="1"/>
</dbReference>
<feature type="domain" description="C2H2-type" evidence="17">
    <location>
        <begin position="387"/>
        <end position="414"/>
    </location>
</feature>
<evidence type="ECO:0000259" key="18">
    <source>
        <dbReference type="PROSITE" id="PS51915"/>
    </source>
</evidence>
<feature type="region of interest" description="Disordered" evidence="16">
    <location>
        <begin position="176"/>
        <end position="196"/>
    </location>
</feature>
<dbReference type="PROSITE" id="PS51915">
    <property type="entry name" value="ZAD"/>
    <property type="match status" value="1"/>
</dbReference>
<keyword evidence="6" id="KW-0677">Repeat</keyword>
<feature type="binding site" evidence="15">
    <location>
        <position position="24"/>
    </location>
    <ligand>
        <name>Zn(2+)</name>
        <dbReference type="ChEBI" id="CHEBI:29105"/>
    </ligand>
</feature>